<feature type="region of interest" description="Disordered" evidence="4">
    <location>
        <begin position="585"/>
        <end position="613"/>
    </location>
</feature>
<dbReference type="GO" id="GO:0000978">
    <property type="term" value="F:RNA polymerase II cis-regulatory region sequence-specific DNA binding"/>
    <property type="evidence" value="ECO:0007669"/>
    <property type="project" value="TreeGrafter"/>
</dbReference>
<evidence type="ECO:0000313" key="6">
    <source>
        <dbReference type="Proteomes" id="UP000250140"/>
    </source>
</evidence>
<keyword evidence="6" id="KW-1185">Reference proteome</keyword>
<dbReference type="CDD" id="cd12148">
    <property type="entry name" value="fungal_TF_MHR"/>
    <property type="match status" value="1"/>
</dbReference>
<protein>
    <recommendedName>
        <fullName evidence="7">Transcription factor domain-containing protein</fullName>
    </recommendedName>
</protein>
<accession>A0A8E2F2J6</accession>
<feature type="region of interest" description="Disordered" evidence="4">
    <location>
        <begin position="67"/>
        <end position="126"/>
    </location>
</feature>
<reference evidence="5 6" key="1">
    <citation type="journal article" date="2016" name="Nat. Commun.">
        <title>Ectomycorrhizal ecology is imprinted in the genome of the dominant symbiotic fungus Cenococcum geophilum.</title>
        <authorList>
            <consortium name="DOE Joint Genome Institute"/>
            <person name="Peter M."/>
            <person name="Kohler A."/>
            <person name="Ohm R.A."/>
            <person name="Kuo A."/>
            <person name="Krutzmann J."/>
            <person name="Morin E."/>
            <person name="Arend M."/>
            <person name="Barry K.W."/>
            <person name="Binder M."/>
            <person name="Choi C."/>
            <person name="Clum A."/>
            <person name="Copeland A."/>
            <person name="Grisel N."/>
            <person name="Haridas S."/>
            <person name="Kipfer T."/>
            <person name="LaButti K."/>
            <person name="Lindquist E."/>
            <person name="Lipzen A."/>
            <person name="Maire R."/>
            <person name="Meier B."/>
            <person name="Mihaltcheva S."/>
            <person name="Molinier V."/>
            <person name="Murat C."/>
            <person name="Poggeler S."/>
            <person name="Quandt C.A."/>
            <person name="Sperisen C."/>
            <person name="Tritt A."/>
            <person name="Tisserant E."/>
            <person name="Crous P.W."/>
            <person name="Henrissat B."/>
            <person name="Nehls U."/>
            <person name="Egli S."/>
            <person name="Spatafora J.W."/>
            <person name="Grigoriev I.V."/>
            <person name="Martin F.M."/>
        </authorList>
    </citation>
    <scope>NUCLEOTIDE SEQUENCE [LARGE SCALE GENOMIC DNA]</scope>
    <source>
        <strain evidence="5 6">CBS 207.34</strain>
    </source>
</reference>
<evidence type="ECO:0000256" key="2">
    <source>
        <dbReference type="ARBA" id="ARBA00023163"/>
    </source>
</evidence>
<evidence type="ECO:0000313" key="5">
    <source>
        <dbReference type="EMBL" id="OCL09291.1"/>
    </source>
</evidence>
<dbReference type="Proteomes" id="UP000250140">
    <property type="component" value="Unassembled WGS sequence"/>
</dbReference>
<feature type="compositionally biased region" description="Polar residues" evidence="4">
    <location>
        <begin position="602"/>
        <end position="613"/>
    </location>
</feature>
<dbReference type="GO" id="GO:0000981">
    <property type="term" value="F:DNA-binding transcription factor activity, RNA polymerase II-specific"/>
    <property type="evidence" value="ECO:0007669"/>
    <property type="project" value="TreeGrafter"/>
</dbReference>
<gene>
    <name evidence="5" type="ORF">AOQ84DRAFT_439089</name>
</gene>
<dbReference type="PANTHER" id="PTHR47424:SF4">
    <property type="entry name" value="ZN(II)2CYS6 TRANSCRIPTION FACTOR (EUROFUNG)"/>
    <property type="match status" value="1"/>
</dbReference>
<sequence>MDTGATIPAPPPLNHHADNAVVIPVDTHSSQAPHSQPLMDTSIGSINETSDLAGDANSSATTAFQSIRERPREFPNSTSRDPEPQAFTLSPSNTVLPVQPTGLTPIERVTPSGNNYDLLSHSDPQSQVTGMGAIAAVDDEESPESAEEYYGSSSAASFMQLAHQSMPVRGIPDTDPRLFRNSAGPDNNTIFTSGTTRINGQSSSWSHFSSSLMNGVSLPPRSQADHLLQRYWDRVYYLYPFIHRPTFEKAYQSLWLLSGHPNKSLSNLNVGLGGSPNTDTNTLVFHCALNAMIVSMTYGQPTMTSHLLTVPLPSILEDDSILSQHNGPLIRNAPSRMCFYVETIKLYRILDRILSAVYQLWLNNSSTTGNPQDHETGQKHGSMDAIIELDIKLAEFESALPPFLSWRESQSNHEAEQQIIYQRQTNELHARFIHLKIMLYRPLFTQLCQRKDIHDSTSTANKPGTELSMLSGNMLYSSFATRCAISCVTAAIDFLDLTYETYQTDTTGAWWYNGLYASTAGIVLILARLCPTIIEPLSSSRIEKSFHLCEEILSHMASFSVSAQNTLKSLQRIYQQLVHIQADMERQEPDSTKTSQRDMPGLTNNSANQQDLPCTNNLGEATFEVEGVANTAMGGSFFDWDPGFDFIPDYLRSFVSIDFLDELDWRNGIS</sequence>
<keyword evidence="3" id="KW-0539">Nucleus</keyword>
<keyword evidence="1" id="KW-0805">Transcription regulation</keyword>
<dbReference type="EMBL" id="KV749472">
    <property type="protein sequence ID" value="OCL09291.1"/>
    <property type="molecule type" value="Genomic_DNA"/>
</dbReference>
<proteinExistence type="predicted"/>
<dbReference type="PANTHER" id="PTHR47424">
    <property type="entry name" value="REGULATORY PROTEIN GAL4"/>
    <property type="match status" value="1"/>
</dbReference>
<evidence type="ECO:0000256" key="1">
    <source>
        <dbReference type="ARBA" id="ARBA00023015"/>
    </source>
</evidence>
<organism evidence="5 6">
    <name type="scientific">Glonium stellatum</name>
    <dbReference type="NCBI Taxonomy" id="574774"/>
    <lineage>
        <taxon>Eukaryota</taxon>
        <taxon>Fungi</taxon>
        <taxon>Dikarya</taxon>
        <taxon>Ascomycota</taxon>
        <taxon>Pezizomycotina</taxon>
        <taxon>Dothideomycetes</taxon>
        <taxon>Pleosporomycetidae</taxon>
        <taxon>Gloniales</taxon>
        <taxon>Gloniaceae</taxon>
        <taxon>Glonium</taxon>
    </lineage>
</organism>
<dbReference type="GO" id="GO:0000435">
    <property type="term" value="P:positive regulation of transcription from RNA polymerase II promoter by galactose"/>
    <property type="evidence" value="ECO:0007669"/>
    <property type="project" value="TreeGrafter"/>
</dbReference>
<feature type="compositionally biased region" description="Polar residues" evidence="4">
    <location>
        <begin position="111"/>
        <end position="126"/>
    </location>
</feature>
<name>A0A8E2F2J6_9PEZI</name>
<evidence type="ECO:0000256" key="4">
    <source>
        <dbReference type="SAM" id="MobiDB-lite"/>
    </source>
</evidence>
<dbReference type="OrthoDB" id="424974at2759"/>
<feature type="compositionally biased region" description="Polar residues" evidence="4">
    <location>
        <begin position="87"/>
        <end position="96"/>
    </location>
</feature>
<evidence type="ECO:0000256" key="3">
    <source>
        <dbReference type="ARBA" id="ARBA00023242"/>
    </source>
</evidence>
<dbReference type="GO" id="GO:0005634">
    <property type="term" value="C:nucleus"/>
    <property type="evidence" value="ECO:0007669"/>
    <property type="project" value="TreeGrafter"/>
</dbReference>
<keyword evidence="2" id="KW-0804">Transcription</keyword>
<dbReference type="AlphaFoldDB" id="A0A8E2F2J6"/>
<evidence type="ECO:0008006" key="7">
    <source>
        <dbReference type="Google" id="ProtNLM"/>
    </source>
</evidence>
<dbReference type="InterPro" id="IPR051127">
    <property type="entry name" value="Fungal_SecMet_Regulators"/>
</dbReference>